<keyword evidence="1" id="KW-1133">Transmembrane helix</keyword>
<dbReference type="AlphaFoldDB" id="A0A9X2LDV2"/>
<organism evidence="2 3">
    <name type="scientific">Parvularcula maris</name>
    <dbReference type="NCBI Taxonomy" id="2965077"/>
    <lineage>
        <taxon>Bacteria</taxon>
        <taxon>Pseudomonadati</taxon>
        <taxon>Pseudomonadota</taxon>
        <taxon>Alphaproteobacteria</taxon>
        <taxon>Parvularculales</taxon>
        <taxon>Parvularculaceae</taxon>
        <taxon>Parvularcula</taxon>
    </lineage>
</organism>
<protein>
    <submittedName>
        <fullName evidence="2">Uncharacterized protein</fullName>
    </submittedName>
</protein>
<reference evidence="2" key="1">
    <citation type="submission" date="2022-07" db="EMBL/GenBank/DDBJ databases">
        <title>Parvularcula maris sp. nov., an algicidal bacterium isolated from seawater.</title>
        <authorList>
            <person name="Li F."/>
        </authorList>
    </citation>
    <scope>NUCLEOTIDE SEQUENCE</scope>
    <source>
        <strain evidence="2">BGMRC 0090</strain>
    </source>
</reference>
<comment type="caution">
    <text evidence="2">The sequence shown here is derived from an EMBL/GenBank/DDBJ whole genome shotgun (WGS) entry which is preliminary data.</text>
</comment>
<sequence length="88" mass="9059">MQGLRIAAWVLIALAIALIGADLISSVEAGQPVVRTVREIVSLLPGVTLGRLAEGGLGGVINLMLDLPLWAVLGVLGLVATILIKPVE</sequence>
<accession>A0A9X2LDV2</accession>
<name>A0A9X2LDV2_9PROT</name>
<evidence type="ECO:0000256" key="1">
    <source>
        <dbReference type="SAM" id="Phobius"/>
    </source>
</evidence>
<keyword evidence="3" id="KW-1185">Reference proteome</keyword>
<evidence type="ECO:0000313" key="3">
    <source>
        <dbReference type="Proteomes" id="UP001142610"/>
    </source>
</evidence>
<proteinExistence type="predicted"/>
<gene>
    <name evidence="2" type="ORF">NOG11_14815</name>
</gene>
<keyword evidence="1" id="KW-0812">Transmembrane</keyword>
<dbReference type="Proteomes" id="UP001142610">
    <property type="component" value="Unassembled WGS sequence"/>
</dbReference>
<dbReference type="RefSeq" id="WP_256620593.1">
    <property type="nucleotide sequence ID" value="NZ_JANIBC010000034.1"/>
</dbReference>
<dbReference type="EMBL" id="JANIBC010000034">
    <property type="protein sequence ID" value="MCQ8186652.1"/>
    <property type="molecule type" value="Genomic_DNA"/>
</dbReference>
<keyword evidence="1" id="KW-0472">Membrane</keyword>
<feature type="transmembrane region" description="Helical" evidence="1">
    <location>
        <begin position="67"/>
        <end position="84"/>
    </location>
</feature>
<evidence type="ECO:0000313" key="2">
    <source>
        <dbReference type="EMBL" id="MCQ8186652.1"/>
    </source>
</evidence>